<dbReference type="InterPro" id="IPR000182">
    <property type="entry name" value="GNAT_dom"/>
</dbReference>
<keyword evidence="3" id="KW-1185">Reference proteome</keyword>
<dbReference type="EMBL" id="MU006803">
    <property type="protein sequence ID" value="KAF2635817.1"/>
    <property type="molecule type" value="Genomic_DNA"/>
</dbReference>
<dbReference type="InterPro" id="IPR051822">
    <property type="entry name" value="Glycosyl_Hydrolase_84"/>
</dbReference>
<dbReference type="PANTHER" id="PTHR13170:SF16">
    <property type="entry name" value="PROTEIN O-GLCNACASE"/>
    <property type="match status" value="1"/>
</dbReference>
<proteinExistence type="predicted"/>
<protein>
    <recommendedName>
        <fullName evidence="1">N-acetyltransferase domain-containing protein</fullName>
    </recommendedName>
</protein>
<dbReference type="PANTHER" id="PTHR13170">
    <property type="entry name" value="O-GLCNACASE"/>
    <property type="match status" value="1"/>
</dbReference>
<evidence type="ECO:0000259" key="1">
    <source>
        <dbReference type="PROSITE" id="PS51186"/>
    </source>
</evidence>
<evidence type="ECO:0000313" key="2">
    <source>
        <dbReference type="EMBL" id="KAF2635817.1"/>
    </source>
</evidence>
<dbReference type="InterPro" id="IPR016181">
    <property type="entry name" value="Acyl_CoA_acyltransferase"/>
</dbReference>
<name>A0A6A6RL53_9PLEO</name>
<dbReference type="Gene3D" id="3.40.630.30">
    <property type="match status" value="1"/>
</dbReference>
<dbReference type="CDD" id="cd04301">
    <property type="entry name" value="NAT_SF"/>
    <property type="match status" value="1"/>
</dbReference>
<dbReference type="PROSITE" id="PS51186">
    <property type="entry name" value="GNAT"/>
    <property type="match status" value="1"/>
</dbReference>
<dbReference type="SUPFAM" id="SSF55729">
    <property type="entry name" value="Acyl-CoA N-acyltransferases (Nat)"/>
    <property type="match status" value="1"/>
</dbReference>
<dbReference type="Proteomes" id="UP000799753">
    <property type="component" value="Unassembled WGS sequence"/>
</dbReference>
<dbReference type="Pfam" id="PF13508">
    <property type="entry name" value="Acetyltransf_7"/>
    <property type="match status" value="1"/>
</dbReference>
<dbReference type="GO" id="GO:0016747">
    <property type="term" value="F:acyltransferase activity, transferring groups other than amino-acyl groups"/>
    <property type="evidence" value="ECO:0007669"/>
    <property type="project" value="InterPro"/>
</dbReference>
<organism evidence="2 3">
    <name type="scientific">Massarina eburnea CBS 473.64</name>
    <dbReference type="NCBI Taxonomy" id="1395130"/>
    <lineage>
        <taxon>Eukaryota</taxon>
        <taxon>Fungi</taxon>
        <taxon>Dikarya</taxon>
        <taxon>Ascomycota</taxon>
        <taxon>Pezizomycotina</taxon>
        <taxon>Dothideomycetes</taxon>
        <taxon>Pleosporomycetidae</taxon>
        <taxon>Pleosporales</taxon>
        <taxon>Massarineae</taxon>
        <taxon>Massarinaceae</taxon>
        <taxon>Massarina</taxon>
    </lineage>
</organism>
<gene>
    <name evidence="2" type="ORF">P280DRAFT_473600</name>
</gene>
<dbReference type="AlphaFoldDB" id="A0A6A6RL53"/>
<reference evidence="2" key="1">
    <citation type="journal article" date="2020" name="Stud. Mycol.">
        <title>101 Dothideomycetes genomes: a test case for predicting lifestyles and emergence of pathogens.</title>
        <authorList>
            <person name="Haridas S."/>
            <person name="Albert R."/>
            <person name="Binder M."/>
            <person name="Bloem J."/>
            <person name="Labutti K."/>
            <person name="Salamov A."/>
            <person name="Andreopoulos B."/>
            <person name="Baker S."/>
            <person name="Barry K."/>
            <person name="Bills G."/>
            <person name="Bluhm B."/>
            <person name="Cannon C."/>
            <person name="Castanera R."/>
            <person name="Culley D."/>
            <person name="Daum C."/>
            <person name="Ezra D."/>
            <person name="Gonzalez J."/>
            <person name="Henrissat B."/>
            <person name="Kuo A."/>
            <person name="Liang C."/>
            <person name="Lipzen A."/>
            <person name="Lutzoni F."/>
            <person name="Magnuson J."/>
            <person name="Mondo S."/>
            <person name="Nolan M."/>
            <person name="Ohm R."/>
            <person name="Pangilinan J."/>
            <person name="Park H.-J."/>
            <person name="Ramirez L."/>
            <person name="Alfaro M."/>
            <person name="Sun H."/>
            <person name="Tritt A."/>
            <person name="Yoshinaga Y."/>
            <person name="Zwiers L.-H."/>
            <person name="Turgeon B."/>
            <person name="Goodwin S."/>
            <person name="Spatafora J."/>
            <person name="Crous P."/>
            <person name="Grigoriev I."/>
        </authorList>
    </citation>
    <scope>NUCLEOTIDE SEQUENCE</scope>
    <source>
        <strain evidence="2">CBS 473.64</strain>
    </source>
</reference>
<sequence>MGSYLWYKAYVSLSPETCFVLDDGSGRAVGYIIGASETAGFSQRWRDVFAPILDPKLIPRPGLDTGDPDMEREDVRDLRRGVYSGECSMLQGEPHLLQQYPSHLHINILPEHQRQGWGPKMMKTFLDRVQTLGARGVHLGMMRTNSGAKQFYERLGFRLCNEVLDGGVSGERGRHGDAICLIKDLQATVRS</sequence>
<feature type="domain" description="N-acetyltransferase" evidence="1">
    <location>
        <begin position="108"/>
        <end position="186"/>
    </location>
</feature>
<dbReference type="GO" id="GO:0016231">
    <property type="term" value="F:beta-N-acetylglucosaminidase activity"/>
    <property type="evidence" value="ECO:0007669"/>
    <property type="project" value="TreeGrafter"/>
</dbReference>
<dbReference type="GO" id="GO:0009100">
    <property type="term" value="P:glycoprotein metabolic process"/>
    <property type="evidence" value="ECO:0007669"/>
    <property type="project" value="TreeGrafter"/>
</dbReference>
<accession>A0A6A6RL53</accession>
<evidence type="ECO:0000313" key="3">
    <source>
        <dbReference type="Proteomes" id="UP000799753"/>
    </source>
</evidence>
<dbReference type="OrthoDB" id="64477at2759"/>